<keyword evidence="6" id="KW-1185">Reference proteome</keyword>
<gene>
    <name evidence="5" type="ORF">ACFP3V_16335</name>
</gene>
<feature type="domain" description="HTH hxlR-type" evidence="4">
    <location>
        <begin position="21"/>
        <end position="120"/>
    </location>
</feature>
<dbReference type="PANTHER" id="PTHR33204">
    <property type="entry name" value="TRANSCRIPTIONAL REGULATOR, MARR FAMILY"/>
    <property type="match status" value="1"/>
</dbReference>
<keyword evidence="1" id="KW-0805">Transcription regulation</keyword>
<dbReference type="InterPro" id="IPR036388">
    <property type="entry name" value="WH-like_DNA-bd_sf"/>
</dbReference>
<dbReference type="EMBL" id="JBHSQJ010000064">
    <property type="protein sequence ID" value="MFC5908777.1"/>
    <property type="molecule type" value="Genomic_DNA"/>
</dbReference>
<organism evidence="5 6">
    <name type="scientific">Streptacidiphilus monticola</name>
    <dbReference type="NCBI Taxonomy" id="2161674"/>
    <lineage>
        <taxon>Bacteria</taxon>
        <taxon>Bacillati</taxon>
        <taxon>Actinomycetota</taxon>
        <taxon>Actinomycetes</taxon>
        <taxon>Kitasatosporales</taxon>
        <taxon>Streptomycetaceae</taxon>
        <taxon>Streptacidiphilus</taxon>
    </lineage>
</organism>
<dbReference type="Pfam" id="PF01638">
    <property type="entry name" value="HxlR"/>
    <property type="match status" value="1"/>
</dbReference>
<name>A0ABW1G5B3_9ACTN</name>
<dbReference type="Proteomes" id="UP001596174">
    <property type="component" value="Unassembled WGS sequence"/>
</dbReference>
<dbReference type="SUPFAM" id="SSF46785">
    <property type="entry name" value="Winged helix' DNA-binding domain"/>
    <property type="match status" value="1"/>
</dbReference>
<evidence type="ECO:0000313" key="5">
    <source>
        <dbReference type="EMBL" id="MFC5908777.1"/>
    </source>
</evidence>
<evidence type="ECO:0000256" key="3">
    <source>
        <dbReference type="ARBA" id="ARBA00023163"/>
    </source>
</evidence>
<proteinExistence type="predicted"/>
<evidence type="ECO:0000313" key="6">
    <source>
        <dbReference type="Proteomes" id="UP001596174"/>
    </source>
</evidence>
<dbReference type="InterPro" id="IPR002577">
    <property type="entry name" value="HTH_HxlR"/>
</dbReference>
<sequence>MAGVGNVTGAIASFDPYERGCPSRDLLDQIGSKWAVLVLGELGRNGACRFSRLRQALAGVSEKMLTQTLRTLERDGLVRRTVYPEVPPHVEYELTALGQTLREPLKALTEWSVRHIEEVITARREYDGRTARMSPAGATEPAAP</sequence>
<dbReference type="RefSeq" id="WP_380583968.1">
    <property type="nucleotide sequence ID" value="NZ_JBHSQJ010000064.1"/>
</dbReference>
<dbReference type="Gene3D" id="1.10.10.10">
    <property type="entry name" value="Winged helix-like DNA-binding domain superfamily/Winged helix DNA-binding domain"/>
    <property type="match status" value="1"/>
</dbReference>
<protein>
    <submittedName>
        <fullName evidence="5">Winged helix-turn-helix transcriptional regulator</fullName>
    </submittedName>
</protein>
<evidence type="ECO:0000259" key="4">
    <source>
        <dbReference type="PROSITE" id="PS51118"/>
    </source>
</evidence>
<accession>A0ABW1G5B3</accession>
<evidence type="ECO:0000256" key="1">
    <source>
        <dbReference type="ARBA" id="ARBA00023015"/>
    </source>
</evidence>
<keyword evidence="2" id="KW-0238">DNA-binding</keyword>
<dbReference type="PROSITE" id="PS51118">
    <property type="entry name" value="HTH_HXLR"/>
    <property type="match status" value="1"/>
</dbReference>
<keyword evidence="3" id="KW-0804">Transcription</keyword>
<reference evidence="6" key="1">
    <citation type="journal article" date="2019" name="Int. J. Syst. Evol. Microbiol.">
        <title>The Global Catalogue of Microorganisms (GCM) 10K type strain sequencing project: providing services to taxonomists for standard genome sequencing and annotation.</title>
        <authorList>
            <consortium name="The Broad Institute Genomics Platform"/>
            <consortium name="The Broad Institute Genome Sequencing Center for Infectious Disease"/>
            <person name="Wu L."/>
            <person name="Ma J."/>
        </authorList>
    </citation>
    <scope>NUCLEOTIDE SEQUENCE [LARGE SCALE GENOMIC DNA]</scope>
    <source>
        <strain evidence="6">JCM 4816</strain>
    </source>
</reference>
<evidence type="ECO:0000256" key="2">
    <source>
        <dbReference type="ARBA" id="ARBA00023125"/>
    </source>
</evidence>
<dbReference type="InterPro" id="IPR036390">
    <property type="entry name" value="WH_DNA-bd_sf"/>
</dbReference>
<comment type="caution">
    <text evidence="5">The sequence shown here is derived from an EMBL/GenBank/DDBJ whole genome shotgun (WGS) entry which is preliminary data.</text>
</comment>
<dbReference type="PANTHER" id="PTHR33204:SF37">
    <property type="entry name" value="HTH-TYPE TRANSCRIPTIONAL REGULATOR YODB"/>
    <property type="match status" value="1"/>
</dbReference>